<reference evidence="2 3" key="1">
    <citation type="journal article" date="2011" name="EMBO J.">
        <title>Structural diversity of bacterial flagellar motors.</title>
        <authorList>
            <person name="Chen S."/>
            <person name="Beeby M."/>
            <person name="Murphy G.E."/>
            <person name="Leadbetter J.R."/>
            <person name="Hendrixson D.R."/>
            <person name="Briegel A."/>
            <person name="Li Z."/>
            <person name="Shi J."/>
            <person name="Tocheva E.I."/>
            <person name="Muller A."/>
            <person name="Dobro M.J."/>
            <person name="Jensen G.J."/>
        </authorList>
    </citation>
    <scope>NUCLEOTIDE SEQUENCE [LARGE SCALE GENOMIC DNA]</scope>
    <source>
        <strain evidence="2 3">DSM 6540</strain>
    </source>
</reference>
<evidence type="ECO:0008006" key="4">
    <source>
        <dbReference type="Google" id="ProtNLM"/>
    </source>
</evidence>
<proteinExistence type="predicted"/>
<keyword evidence="1" id="KW-0732">Signal</keyword>
<name>F7NFR3_9FIRM</name>
<dbReference type="AlphaFoldDB" id="F7NFR3"/>
<comment type="caution">
    <text evidence="2">The sequence shown here is derived from an EMBL/GenBank/DDBJ whole genome shotgun (WGS) entry which is preliminary data.</text>
</comment>
<dbReference type="OrthoDB" id="1664699at2"/>
<keyword evidence="3" id="KW-1185">Reference proteome</keyword>
<evidence type="ECO:0000256" key="1">
    <source>
        <dbReference type="SAM" id="SignalP"/>
    </source>
</evidence>
<dbReference type="STRING" id="1009370.ALO_04473"/>
<evidence type="ECO:0000313" key="2">
    <source>
        <dbReference type="EMBL" id="EGO65126.1"/>
    </source>
</evidence>
<dbReference type="eggNOG" id="ENOG5030QMN">
    <property type="taxonomic scope" value="Bacteria"/>
</dbReference>
<dbReference type="Pfam" id="PF09411">
    <property type="entry name" value="PagL"/>
    <property type="match status" value="1"/>
</dbReference>
<organism evidence="2 3">
    <name type="scientific">Acetonema longum DSM 6540</name>
    <dbReference type="NCBI Taxonomy" id="1009370"/>
    <lineage>
        <taxon>Bacteria</taxon>
        <taxon>Bacillati</taxon>
        <taxon>Bacillota</taxon>
        <taxon>Negativicutes</taxon>
        <taxon>Acetonemataceae</taxon>
        <taxon>Acetonema</taxon>
    </lineage>
</organism>
<sequence length="184" mass="21020">MSRFKWLVVLNILLVCLLGQSSGYASDSQIELWDYTTSNDNERDLDTTSLHILRQISATDHRTLYRGITITRPRGDIFWDDETHNSSAVGAGPVYLLRYEQPQSGKLSAALDVSGGILLYNKKFPYGGQYYNFMWRIGPQLIYRMNEHSYINIGYTLMHVSNGLRTHNPGYDSHGISWGFVAKF</sequence>
<feature type="chain" id="PRO_5003359135" description="Lipid A 3-O-deacylase-related protein" evidence="1">
    <location>
        <begin position="26"/>
        <end position="184"/>
    </location>
</feature>
<evidence type="ECO:0000313" key="3">
    <source>
        <dbReference type="Proteomes" id="UP000003240"/>
    </source>
</evidence>
<dbReference type="RefSeq" id="WP_004573113.1">
    <property type="nucleotide sequence ID" value="NZ_AFGF01000032.1"/>
</dbReference>
<dbReference type="Gene3D" id="2.40.160.20">
    <property type="match status" value="1"/>
</dbReference>
<protein>
    <recommendedName>
        <fullName evidence="4">Lipid A 3-O-deacylase-related protein</fullName>
    </recommendedName>
</protein>
<gene>
    <name evidence="2" type="ORF">ALO_04473</name>
</gene>
<accession>F7NFR3</accession>
<dbReference type="EMBL" id="AFGF01000032">
    <property type="protein sequence ID" value="EGO65126.1"/>
    <property type="molecule type" value="Genomic_DNA"/>
</dbReference>
<feature type="signal peptide" evidence="1">
    <location>
        <begin position="1"/>
        <end position="25"/>
    </location>
</feature>
<dbReference type="Proteomes" id="UP000003240">
    <property type="component" value="Unassembled WGS sequence"/>
</dbReference>
<dbReference type="InterPro" id="IPR018550">
    <property type="entry name" value="Lipid-A_deacylase-rel"/>
</dbReference>